<organism evidence="2 3">
    <name type="scientific">[Eubacterium] siraeum V10Sc8a</name>
    <dbReference type="NCBI Taxonomy" id="717961"/>
    <lineage>
        <taxon>Bacteria</taxon>
        <taxon>Bacillati</taxon>
        <taxon>Bacillota</taxon>
        <taxon>Clostridia</taxon>
        <taxon>Eubacteriales</taxon>
        <taxon>Oscillospiraceae</taxon>
        <taxon>Oscillospiraceae incertae sedis</taxon>
    </lineage>
</organism>
<evidence type="ECO:0000313" key="3">
    <source>
        <dbReference type="Proteomes" id="UP000007050"/>
    </source>
</evidence>
<evidence type="ECO:0000313" key="2">
    <source>
        <dbReference type="EMBL" id="CBL34314.1"/>
    </source>
</evidence>
<reference evidence="2 3" key="2">
    <citation type="submission" date="2010-03" db="EMBL/GenBank/DDBJ databases">
        <authorList>
            <person name="Pajon A."/>
        </authorList>
    </citation>
    <scope>NUCLEOTIDE SEQUENCE [LARGE SCALE GENOMIC DNA]</scope>
    <source>
        <strain evidence="2 3">V10Sc8a</strain>
    </source>
</reference>
<proteinExistence type="predicted"/>
<evidence type="ECO:0008006" key="4">
    <source>
        <dbReference type="Google" id="ProtNLM"/>
    </source>
</evidence>
<keyword evidence="1" id="KW-1133">Transmembrane helix</keyword>
<keyword evidence="1" id="KW-0812">Transmembrane</keyword>
<reference evidence="2 3" key="1">
    <citation type="submission" date="2010-03" db="EMBL/GenBank/DDBJ databases">
        <title>The genome sequence of Eubacterium siraeum V10Sc8a.</title>
        <authorList>
            <consortium name="metaHIT consortium -- http://www.metahit.eu/"/>
            <person name="Pajon A."/>
            <person name="Turner K."/>
            <person name="Parkhill J."/>
            <person name="Duncan S."/>
            <person name="Flint H."/>
        </authorList>
    </citation>
    <scope>NUCLEOTIDE SEQUENCE [LARGE SCALE GENOMIC DNA]</scope>
    <source>
        <strain evidence="2 3">V10Sc8a</strain>
    </source>
</reference>
<protein>
    <recommendedName>
        <fullName evidence="4">PrgI family protein</fullName>
    </recommendedName>
</protein>
<dbReference type="PATRIC" id="fig|717961.3.peg.1410"/>
<sequence>MYIYPDNLKAAPMLFLWRLKDLAVIGIGALISVFAMSQTGFSLPVIITLVYAFLAIRHDDISILDFIKYATRYFFIDQQEYRWKI</sequence>
<dbReference type="AlphaFoldDB" id="D4MKN1"/>
<name>D4MKN1_9FIRM</name>
<evidence type="ECO:0000256" key="1">
    <source>
        <dbReference type="SAM" id="Phobius"/>
    </source>
</evidence>
<dbReference type="Proteomes" id="UP000007050">
    <property type="component" value="Chromosome"/>
</dbReference>
<dbReference type="EMBL" id="FP929059">
    <property type="protein sequence ID" value="CBL34314.1"/>
    <property type="molecule type" value="Genomic_DNA"/>
</dbReference>
<keyword evidence="1" id="KW-0472">Membrane</keyword>
<accession>D4MKN1</accession>
<dbReference type="KEGG" id="esr:ES1_13250"/>
<dbReference type="HOGENOM" id="CLU_176112_0_0_9"/>
<dbReference type="BioCyc" id="ESIR717961:G136L-1089-MONOMER"/>
<feature type="transmembrane region" description="Helical" evidence="1">
    <location>
        <begin position="22"/>
        <end position="54"/>
    </location>
</feature>
<gene>
    <name evidence="2" type="ORF">ES1_13250</name>
</gene>